<comment type="caution">
    <text evidence="1">The sequence shown here is derived from an EMBL/GenBank/DDBJ whole genome shotgun (WGS) entry which is preliminary data.</text>
</comment>
<name>A0A512BZL1_9HYPH</name>
<protein>
    <submittedName>
        <fullName evidence="1">Uncharacterized protein</fullName>
    </submittedName>
</protein>
<gene>
    <name evidence="1" type="ORF">MAE02_50870</name>
</gene>
<sequence>MTVSQDSRLRPRQVVSTIDGTQRVVFSPGRLRLQREFGEAQIDVSAEMIDRWLPQAVNAVIAQGDEPSQQGLWKAYFVLVRTPMYMPGGQQAKVSFPLIWARSKPWDRVISAHTDQNHGVVWTLFAINPQCSSSPHYESNARFAMCIAPFLRWRYGDEVAEDLASFAAWQHFRAHGFKDIVTWQRSVCHIAVTGFESRTGEFELQDFIANVIVVA</sequence>
<dbReference type="EMBL" id="BJYU01000103">
    <property type="protein sequence ID" value="GEO17391.1"/>
    <property type="molecule type" value="Genomic_DNA"/>
</dbReference>
<accession>A0A512BZL1</accession>
<dbReference type="AlphaFoldDB" id="A0A512BZL1"/>
<dbReference type="Proteomes" id="UP000321085">
    <property type="component" value="Unassembled WGS sequence"/>
</dbReference>
<reference evidence="1 2" key="1">
    <citation type="submission" date="2019-07" db="EMBL/GenBank/DDBJ databases">
        <title>Whole genome shotgun sequence of Microvirga aerophila NBRC 106136.</title>
        <authorList>
            <person name="Hosoyama A."/>
            <person name="Uohara A."/>
            <person name="Ohji S."/>
            <person name="Ichikawa N."/>
        </authorList>
    </citation>
    <scope>NUCLEOTIDE SEQUENCE [LARGE SCALE GENOMIC DNA]</scope>
    <source>
        <strain evidence="1 2">NBRC 106136</strain>
    </source>
</reference>
<organism evidence="1 2">
    <name type="scientific">Microvirga aerophila</name>
    <dbReference type="NCBI Taxonomy" id="670291"/>
    <lineage>
        <taxon>Bacteria</taxon>
        <taxon>Pseudomonadati</taxon>
        <taxon>Pseudomonadota</taxon>
        <taxon>Alphaproteobacteria</taxon>
        <taxon>Hyphomicrobiales</taxon>
        <taxon>Methylobacteriaceae</taxon>
        <taxon>Microvirga</taxon>
    </lineage>
</organism>
<keyword evidence="2" id="KW-1185">Reference proteome</keyword>
<proteinExistence type="predicted"/>
<evidence type="ECO:0000313" key="1">
    <source>
        <dbReference type="EMBL" id="GEO17391.1"/>
    </source>
</evidence>
<evidence type="ECO:0000313" key="2">
    <source>
        <dbReference type="Proteomes" id="UP000321085"/>
    </source>
</evidence>